<gene>
    <name evidence="1" type="ORF">BACOVA_04711</name>
</gene>
<name>A0AAN3D6W4_BACO1</name>
<dbReference type="EMBL" id="AAXF02000054">
    <property type="protein sequence ID" value="EDO08855.1"/>
    <property type="molecule type" value="Genomic_DNA"/>
</dbReference>
<evidence type="ECO:0000313" key="1">
    <source>
        <dbReference type="EMBL" id="EDO08855.1"/>
    </source>
</evidence>
<organism evidence="1 2">
    <name type="scientific">Bacteroides ovatus (strain ATCC 8483 / DSM 1896 / JCM 5824 / BCRC 10623 / CCUG 4943 / NCTC 11153)</name>
    <dbReference type="NCBI Taxonomy" id="411476"/>
    <lineage>
        <taxon>Bacteria</taxon>
        <taxon>Pseudomonadati</taxon>
        <taxon>Bacteroidota</taxon>
        <taxon>Bacteroidia</taxon>
        <taxon>Bacteroidales</taxon>
        <taxon>Bacteroidaceae</taxon>
        <taxon>Bacteroides</taxon>
    </lineage>
</organism>
<proteinExistence type="predicted"/>
<dbReference type="Proteomes" id="UP000005475">
    <property type="component" value="Unassembled WGS sequence"/>
</dbReference>
<dbReference type="AlphaFoldDB" id="A0AAN3D6W4"/>
<reference evidence="2" key="2">
    <citation type="submission" date="2007-04" db="EMBL/GenBank/DDBJ databases">
        <title>Draft genome sequence of Bacteroides ovatus (ATCC 8483).</title>
        <authorList>
            <person name="Sudarsanam P."/>
            <person name="Ley R."/>
            <person name="Guruge J."/>
            <person name="Turnbaugh P.J."/>
            <person name="Mahowald M."/>
            <person name="Liep D."/>
            <person name="Gordon J."/>
        </authorList>
    </citation>
    <scope>NUCLEOTIDE SEQUENCE [LARGE SCALE GENOMIC DNA]</scope>
    <source>
        <strain evidence="2">ATCC 8483 / DSM 1896 / JCM 5824 / BCRC 10623 / CCUG 4943 / NCTC 11153</strain>
    </source>
</reference>
<accession>A0AAN3D6W4</accession>
<protein>
    <submittedName>
        <fullName evidence="1">Uncharacterized protein</fullName>
    </submittedName>
</protein>
<sequence length="39" mass="4446">MNIKMYSFYHFLVANNDMPLPNHLFFNSSSPLMSAIPVG</sequence>
<comment type="caution">
    <text evidence="1">The sequence shown here is derived from an EMBL/GenBank/DDBJ whole genome shotgun (WGS) entry which is preliminary data.</text>
</comment>
<evidence type="ECO:0000313" key="2">
    <source>
        <dbReference type="Proteomes" id="UP000005475"/>
    </source>
</evidence>
<reference evidence="1 2" key="1">
    <citation type="submission" date="2007-03" db="EMBL/GenBank/DDBJ databases">
        <authorList>
            <person name="Fulton L."/>
            <person name="Clifton S."/>
            <person name="Fulton B."/>
            <person name="Xu J."/>
            <person name="Minx P."/>
            <person name="Pepin K.H."/>
            <person name="Johnson M."/>
            <person name="Thiruvilangam P."/>
            <person name="Bhonagiri V."/>
            <person name="Nash W.E."/>
            <person name="Mardis E.R."/>
            <person name="Wilson R.K."/>
        </authorList>
    </citation>
    <scope>NUCLEOTIDE SEQUENCE [LARGE SCALE GENOMIC DNA]</scope>
    <source>
        <strain evidence="2">ATCC 8483 / DSM 1896 / JCM 5824 / BCRC 10623 / CCUG 4943 / NCTC 11153</strain>
    </source>
</reference>